<comment type="caution">
    <text evidence="2">The sequence shown here is derived from an EMBL/GenBank/DDBJ whole genome shotgun (WGS) entry which is preliminary data.</text>
</comment>
<feature type="compositionally biased region" description="Basic and acidic residues" evidence="1">
    <location>
        <begin position="175"/>
        <end position="194"/>
    </location>
</feature>
<dbReference type="Proteomes" id="UP001163046">
    <property type="component" value="Unassembled WGS sequence"/>
</dbReference>
<gene>
    <name evidence="2" type="ORF">OS493_024319</name>
</gene>
<reference evidence="2" key="1">
    <citation type="submission" date="2023-01" db="EMBL/GenBank/DDBJ databases">
        <title>Genome assembly of the deep-sea coral Lophelia pertusa.</title>
        <authorList>
            <person name="Herrera S."/>
            <person name="Cordes E."/>
        </authorList>
    </citation>
    <scope>NUCLEOTIDE SEQUENCE</scope>
    <source>
        <strain evidence="2">USNM1676648</strain>
        <tissue evidence="2">Polyp</tissue>
    </source>
</reference>
<evidence type="ECO:0000313" key="2">
    <source>
        <dbReference type="EMBL" id="KAJ7371640.1"/>
    </source>
</evidence>
<accession>A0A9X0CQ77</accession>
<evidence type="ECO:0000256" key="1">
    <source>
        <dbReference type="SAM" id="MobiDB-lite"/>
    </source>
</evidence>
<dbReference type="OrthoDB" id="10068023at2759"/>
<feature type="compositionally biased region" description="Basic and acidic residues" evidence="1">
    <location>
        <begin position="145"/>
        <end position="168"/>
    </location>
</feature>
<sequence>MAAHQMITVSFEGKQVGLLREDVTVMDLEIIFPADPSGAHLKVKGAGYQNIWPDSLGKFNILPDCMSAIVVAMHRQEQESIFMPSSNNPGGFSAGIRGARRDLRQEAQELKESGITPKRTELDAAIKEIIALEESADTELQEASDENKEKLEADRRKAVDMQKKEMETMGKTQKRKSEEGSSKGRKSSETMEYLKERADEDLKLTVGIWHKCSKP</sequence>
<protein>
    <submittedName>
        <fullName evidence="2">Uncharacterized protein</fullName>
    </submittedName>
</protein>
<feature type="region of interest" description="Disordered" evidence="1">
    <location>
        <begin position="137"/>
        <end position="194"/>
    </location>
</feature>
<keyword evidence="3" id="KW-1185">Reference proteome</keyword>
<dbReference type="AlphaFoldDB" id="A0A9X0CQ77"/>
<evidence type="ECO:0000313" key="3">
    <source>
        <dbReference type="Proteomes" id="UP001163046"/>
    </source>
</evidence>
<organism evidence="2 3">
    <name type="scientific">Desmophyllum pertusum</name>
    <dbReference type="NCBI Taxonomy" id="174260"/>
    <lineage>
        <taxon>Eukaryota</taxon>
        <taxon>Metazoa</taxon>
        <taxon>Cnidaria</taxon>
        <taxon>Anthozoa</taxon>
        <taxon>Hexacorallia</taxon>
        <taxon>Scleractinia</taxon>
        <taxon>Caryophylliina</taxon>
        <taxon>Caryophylliidae</taxon>
        <taxon>Desmophyllum</taxon>
    </lineage>
</organism>
<name>A0A9X0CQ77_9CNID</name>
<dbReference type="EMBL" id="MU826844">
    <property type="protein sequence ID" value="KAJ7371640.1"/>
    <property type="molecule type" value="Genomic_DNA"/>
</dbReference>
<proteinExistence type="predicted"/>